<evidence type="ECO:0000256" key="6">
    <source>
        <dbReference type="ARBA" id="ARBA00022989"/>
    </source>
</evidence>
<keyword evidence="9" id="KW-0807">Transducer</keyword>
<dbReference type="GO" id="GO:0005549">
    <property type="term" value="F:odorant binding"/>
    <property type="evidence" value="ECO:0007669"/>
    <property type="project" value="InterPro"/>
</dbReference>
<evidence type="ECO:0000256" key="2">
    <source>
        <dbReference type="ARBA" id="ARBA00022475"/>
    </source>
</evidence>
<evidence type="ECO:0000256" key="10">
    <source>
        <dbReference type="SAM" id="Phobius"/>
    </source>
</evidence>
<dbReference type="GO" id="GO:0007165">
    <property type="term" value="P:signal transduction"/>
    <property type="evidence" value="ECO:0007669"/>
    <property type="project" value="UniProtKB-KW"/>
</dbReference>
<keyword evidence="8" id="KW-0675">Receptor</keyword>
<evidence type="ECO:0000256" key="8">
    <source>
        <dbReference type="ARBA" id="ARBA00023170"/>
    </source>
</evidence>
<feature type="transmembrane region" description="Helical" evidence="10">
    <location>
        <begin position="402"/>
        <end position="423"/>
    </location>
</feature>
<proteinExistence type="predicted"/>
<evidence type="ECO:0000313" key="11">
    <source>
        <dbReference type="EMBL" id="KAJ3664097.1"/>
    </source>
</evidence>
<organism evidence="11 12">
    <name type="scientific">Zophobas morio</name>
    <dbReference type="NCBI Taxonomy" id="2755281"/>
    <lineage>
        <taxon>Eukaryota</taxon>
        <taxon>Metazoa</taxon>
        <taxon>Ecdysozoa</taxon>
        <taxon>Arthropoda</taxon>
        <taxon>Hexapoda</taxon>
        <taxon>Insecta</taxon>
        <taxon>Pterygota</taxon>
        <taxon>Neoptera</taxon>
        <taxon>Endopterygota</taxon>
        <taxon>Coleoptera</taxon>
        <taxon>Polyphaga</taxon>
        <taxon>Cucujiformia</taxon>
        <taxon>Tenebrionidae</taxon>
        <taxon>Zophobas</taxon>
    </lineage>
</organism>
<feature type="transmembrane region" description="Helical" evidence="10">
    <location>
        <begin position="278"/>
        <end position="298"/>
    </location>
</feature>
<dbReference type="Proteomes" id="UP001168821">
    <property type="component" value="Unassembled WGS sequence"/>
</dbReference>
<keyword evidence="6 10" id="KW-1133">Transmembrane helix</keyword>
<evidence type="ECO:0000256" key="3">
    <source>
        <dbReference type="ARBA" id="ARBA00022606"/>
    </source>
</evidence>
<feature type="transmembrane region" description="Helical" evidence="10">
    <location>
        <begin position="454"/>
        <end position="478"/>
    </location>
</feature>
<dbReference type="GO" id="GO:0004984">
    <property type="term" value="F:olfactory receptor activity"/>
    <property type="evidence" value="ECO:0007669"/>
    <property type="project" value="InterPro"/>
</dbReference>
<protein>
    <recommendedName>
        <fullName evidence="13">Odorant receptor</fullName>
    </recommendedName>
</protein>
<dbReference type="Pfam" id="PF02949">
    <property type="entry name" value="7tm_6"/>
    <property type="match status" value="2"/>
</dbReference>
<feature type="transmembrane region" description="Helical" evidence="10">
    <location>
        <begin position="163"/>
        <end position="187"/>
    </location>
</feature>
<keyword evidence="4 10" id="KW-0812">Transmembrane</keyword>
<evidence type="ECO:0000256" key="9">
    <source>
        <dbReference type="ARBA" id="ARBA00023224"/>
    </source>
</evidence>
<feature type="transmembrane region" description="Helical" evidence="10">
    <location>
        <begin position="61"/>
        <end position="82"/>
    </location>
</feature>
<comment type="subcellular location">
    <subcellularLocation>
        <location evidence="1">Cell membrane</location>
        <topology evidence="1">Multi-pass membrane protein</topology>
    </subcellularLocation>
</comment>
<feature type="transmembrane region" description="Helical" evidence="10">
    <location>
        <begin position="25"/>
        <end position="49"/>
    </location>
</feature>
<name>A0AA38IV78_9CUCU</name>
<dbReference type="PANTHER" id="PTHR21137">
    <property type="entry name" value="ODORANT RECEPTOR"/>
    <property type="match status" value="1"/>
</dbReference>
<feature type="transmembrane region" description="Helical" evidence="10">
    <location>
        <begin position="567"/>
        <end position="589"/>
    </location>
</feature>
<comment type="caution">
    <text evidence="11">The sequence shown here is derived from an EMBL/GenBank/DDBJ whole genome shotgun (WGS) entry which is preliminary data.</text>
</comment>
<evidence type="ECO:0000256" key="4">
    <source>
        <dbReference type="ARBA" id="ARBA00022692"/>
    </source>
</evidence>
<keyword evidence="3" id="KW-0716">Sensory transduction</keyword>
<keyword evidence="2" id="KW-1003">Cell membrane</keyword>
<dbReference type="PANTHER" id="PTHR21137:SF35">
    <property type="entry name" value="ODORANT RECEPTOR 19A-RELATED"/>
    <property type="match status" value="1"/>
</dbReference>
<feature type="transmembrane region" description="Helical" evidence="10">
    <location>
        <begin position="535"/>
        <end position="555"/>
    </location>
</feature>
<evidence type="ECO:0000313" key="12">
    <source>
        <dbReference type="Proteomes" id="UP001168821"/>
    </source>
</evidence>
<feature type="transmembrane region" description="Helical" evidence="10">
    <location>
        <begin position="247"/>
        <end position="272"/>
    </location>
</feature>
<evidence type="ECO:0008006" key="13">
    <source>
        <dbReference type="Google" id="ProtNLM"/>
    </source>
</evidence>
<reference evidence="11" key="1">
    <citation type="journal article" date="2023" name="G3 (Bethesda)">
        <title>Whole genome assemblies of Zophobas morio and Tenebrio molitor.</title>
        <authorList>
            <person name="Kaur S."/>
            <person name="Stinson S.A."/>
            <person name="diCenzo G.C."/>
        </authorList>
    </citation>
    <scope>NUCLEOTIDE SEQUENCE</scope>
    <source>
        <strain evidence="11">QUZm001</strain>
    </source>
</reference>
<accession>A0AA38IV78</accession>
<dbReference type="GO" id="GO:0005886">
    <property type="term" value="C:plasma membrane"/>
    <property type="evidence" value="ECO:0007669"/>
    <property type="project" value="UniProtKB-SubCell"/>
</dbReference>
<feature type="transmembrane region" description="Helical" evidence="10">
    <location>
        <begin position="112"/>
        <end position="132"/>
    </location>
</feature>
<gene>
    <name evidence="11" type="ORF">Zmor_008293</name>
</gene>
<dbReference type="InterPro" id="IPR004117">
    <property type="entry name" value="7tm6_olfct_rcpt"/>
</dbReference>
<evidence type="ECO:0000256" key="1">
    <source>
        <dbReference type="ARBA" id="ARBA00004651"/>
    </source>
</evidence>
<keyword evidence="7 10" id="KW-0472">Membrane</keyword>
<keyword evidence="5" id="KW-0552">Olfaction</keyword>
<evidence type="ECO:0000256" key="7">
    <source>
        <dbReference type="ARBA" id="ARBA00023136"/>
    </source>
</evidence>
<sequence>MPGEIVLQMYRFECIGFFQFRIVKFLLYNVIVIWSLLSLFQLGLFIYRFELNYLIQLGPSYFIIVFLLTSISYILILVDLLNDLTLDLESVRSECDSVIVNRQGKKEFIQGITYMVISLVSACTTGLSYASFSDDENQLVFFFPLCEEYFPAWKFIIKWGFRFSIVFVYCLAIISPSHYVVYGLLLFKVEENILLHNIKNINQNYEKREQLDVASHNIIKQRLIFCLKRHIFFSRSARKLLTKTENLVLPLQIAGALYFMCIVINMFGLGGAISKLSYLHLVSLMTSACVSLTGISVYGQKIEDLSDNIFNCLIDVKWYHWNDVNKKLYLMFLQNSLKPFKIKFTENISVNYKMALEVLITFVYTLIETQLIGEAATDLESWRLECDNALVKKQNEKELIKGIIYMVTSVVSAAITGIIYAVASVEDKQLIYIFPLCEKFFPELSFLLELGFRFSLMFLFCIAMISPSHFVLYGLLLFKLEANILSHYIKNINQNYEKTEQLDLKSHNVIKDRLLVCVKHHISFNRCARKILRKLQYLILPMQTVAALYFISIVVETLTVEGTTSRLWYWRLFSLTFTGIIMLIGNCTIGQKIEDTSELIFNCLVRVKWYHWNDANKKLYLMFLTNALEPFKMKFSDNISVNHKMGVWIVKTSFSFIAIVKQLQSKKNY</sequence>
<keyword evidence="12" id="KW-1185">Reference proteome</keyword>
<dbReference type="AlphaFoldDB" id="A0AA38IV78"/>
<evidence type="ECO:0000256" key="5">
    <source>
        <dbReference type="ARBA" id="ARBA00022725"/>
    </source>
</evidence>
<dbReference type="EMBL" id="JALNTZ010000002">
    <property type="protein sequence ID" value="KAJ3664097.1"/>
    <property type="molecule type" value="Genomic_DNA"/>
</dbReference>